<evidence type="ECO:0000256" key="5">
    <source>
        <dbReference type="ARBA" id="ARBA00022777"/>
    </source>
</evidence>
<dbReference type="RefSeq" id="WP_378291487.1">
    <property type="nucleotide sequence ID" value="NZ_JBHSON010000129.1"/>
</dbReference>
<reference evidence="11" key="1">
    <citation type="journal article" date="2019" name="Int. J. Syst. Evol. Microbiol.">
        <title>The Global Catalogue of Microorganisms (GCM) 10K type strain sequencing project: providing services to taxonomists for standard genome sequencing and annotation.</title>
        <authorList>
            <consortium name="The Broad Institute Genomics Platform"/>
            <consortium name="The Broad Institute Genome Sequencing Center for Infectious Disease"/>
            <person name="Wu L."/>
            <person name="Ma J."/>
        </authorList>
    </citation>
    <scope>NUCLEOTIDE SEQUENCE [LARGE SCALE GENOMIC DNA]</scope>
    <source>
        <strain evidence="11">KCTC 42087</strain>
    </source>
</reference>
<name>A0ABW1AH66_9ACTN</name>
<comment type="cofactor">
    <cofactor evidence="1">
        <name>Mg(2+)</name>
        <dbReference type="ChEBI" id="CHEBI:18420"/>
    </cofactor>
</comment>
<dbReference type="Proteomes" id="UP001596074">
    <property type="component" value="Unassembled WGS sequence"/>
</dbReference>
<evidence type="ECO:0000256" key="2">
    <source>
        <dbReference type="ARBA" id="ARBA00005983"/>
    </source>
</evidence>
<dbReference type="Pfam" id="PF00781">
    <property type="entry name" value="DAGK_cat"/>
    <property type="match status" value="1"/>
</dbReference>
<evidence type="ECO:0000256" key="4">
    <source>
        <dbReference type="ARBA" id="ARBA00022741"/>
    </source>
</evidence>
<keyword evidence="4" id="KW-0547">Nucleotide-binding</keyword>
<keyword evidence="7" id="KW-0443">Lipid metabolism</keyword>
<dbReference type="InterPro" id="IPR045540">
    <property type="entry name" value="YegS/DAGK_C"/>
</dbReference>
<evidence type="ECO:0000256" key="1">
    <source>
        <dbReference type="ARBA" id="ARBA00001946"/>
    </source>
</evidence>
<sequence>MLIFTNANAGTHDAETVERVAGLLRSEGGGEVIVQPSRSPEDIDRALDEHAAGLGGAHGPGGRPLVVAAGGDGSIHGLVAALHARGELDRWTVGLLPMGTGNDLARNLGIPLEPERAARLLLGGTTRDLDLLVDEDGGVVLNAVHVGIGAVAARSATRFKPYLKAAAFPLGAVLAGLRESGWRLRVGADGEPVQEGRFLMVALSNASGIAGGSAQLAADGHPADGRLELVISAATGPFARVGYALGLRRGTHRQRDDVIHTTARNVTVTGEEFLANSDGEVTGPYTHRSWTLRGRAWRIVAPADPGGAS</sequence>
<dbReference type="Pfam" id="PF19279">
    <property type="entry name" value="YegS_C"/>
    <property type="match status" value="1"/>
</dbReference>
<dbReference type="SMART" id="SM00046">
    <property type="entry name" value="DAGKc"/>
    <property type="match status" value="1"/>
</dbReference>
<gene>
    <name evidence="10" type="ORF">ACFPZN_50655</name>
</gene>
<evidence type="ECO:0000256" key="3">
    <source>
        <dbReference type="ARBA" id="ARBA00022679"/>
    </source>
</evidence>
<keyword evidence="7" id="KW-0594">Phospholipid biosynthesis</keyword>
<evidence type="ECO:0000256" key="7">
    <source>
        <dbReference type="ARBA" id="ARBA00023209"/>
    </source>
</evidence>
<comment type="caution">
    <text evidence="10">The sequence shown here is derived from an EMBL/GenBank/DDBJ whole genome shotgun (WGS) entry which is preliminary data.</text>
</comment>
<dbReference type="Gene3D" id="2.60.200.40">
    <property type="match status" value="1"/>
</dbReference>
<dbReference type="InterPro" id="IPR017438">
    <property type="entry name" value="ATP-NAD_kinase_N"/>
</dbReference>
<accession>A0ABW1AH66</accession>
<keyword evidence="6" id="KW-0067">ATP-binding</keyword>
<feature type="domain" description="DAGKc" evidence="9">
    <location>
        <begin position="1"/>
        <end position="138"/>
    </location>
</feature>
<evidence type="ECO:0000313" key="10">
    <source>
        <dbReference type="EMBL" id="MFC5753932.1"/>
    </source>
</evidence>
<keyword evidence="7" id="KW-0444">Lipid biosynthesis</keyword>
<dbReference type="InterPro" id="IPR016064">
    <property type="entry name" value="NAD/diacylglycerol_kinase_sf"/>
</dbReference>
<evidence type="ECO:0000313" key="11">
    <source>
        <dbReference type="Proteomes" id="UP001596074"/>
    </source>
</evidence>
<dbReference type="PANTHER" id="PTHR12358:SF54">
    <property type="entry name" value="SPHINGOSINE KINASE RELATED PROTEIN"/>
    <property type="match status" value="1"/>
</dbReference>
<keyword evidence="8" id="KW-1208">Phospholipid metabolism</keyword>
<protein>
    <submittedName>
        <fullName evidence="10">Diacylglycerol/lipid kinase family protein</fullName>
        <ecNumber evidence="10">2.7.1.-</ecNumber>
    </submittedName>
</protein>
<proteinExistence type="inferred from homology"/>
<evidence type="ECO:0000256" key="6">
    <source>
        <dbReference type="ARBA" id="ARBA00022840"/>
    </source>
</evidence>
<dbReference type="EMBL" id="JBHSON010000129">
    <property type="protein sequence ID" value="MFC5753932.1"/>
    <property type="molecule type" value="Genomic_DNA"/>
</dbReference>
<keyword evidence="11" id="KW-1185">Reference proteome</keyword>
<dbReference type="GO" id="GO:0016301">
    <property type="term" value="F:kinase activity"/>
    <property type="evidence" value="ECO:0007669"/>
    <property type="project" value="UniProtKB-KW"/>
</dbReference>
<dbReference type="InterPro" id="IPR050187">
    <property type="entry name" value="Lipid_Phosphate_FormReg"/>
</dbReference>
<dbReference type="PROSITE" id="PS50146">
    <property type="entry name" value="DAGK"/>
    <property type="match status" value="1"/>
</dbReference>
<dbReference type="Gene3D" id="3.40.50.10330">
    <property type="entry name" value="Probable inorganic polyphosphate/atp-NAD kinase, domain 1"/>
    <property type="match status" value="1"/>
</dbReference>
<dbReference type="PANTHER" id="PTHR12358">
    <property type="entry name" value="SPHINGOSINE KINASE"/>
    <property type="match status" value="1"/>
</dbReference>
<dbReference type="InterPro" id="IPR001206">
    <property type="entry name" value="Diacylglycerol_kinase_cat_dom"/>
</dbReference>
<evidence type="ECO:0000256" key="8">
    <source>
        <dbReference type="ARBA" id="ARBA00023264"/>
    </source>
</evidence>
<keyword evidence="3 10" id="KW-0808">Transferase</keyword>
<organism evidence="10 11">
    <name type="scientific">Actinomadura rugatobispora</name>
    <dbReference type="NCBI Taxonomy" id="1994"/>
    <lineage>
        <taxon>Bacteria</taxon>
        <taxon>Bacillati</taxon>
        <taxon>Actinomycetota</taxon>
        <taxon>Actinomycetes</taxon>
        <taxon>Streptosporangiales</taxon>
        <taxon>Thermomonosporaceae</taxon>
        <taxon>Actinomadura</taxon>
    </lineage>
</organism>
<evidence type="ECO:0000259" key="9">
    <source>
        <dbReference type="PROSITE" id="PS50146"/>
    </source>
</evidence>
<keyword evidence="5 10" id="KW-0418">Kinase</keyword>
<dbReference type="SUPFAM" id="SSF111331">
    <property type="entry name" value="NAD kinase/diacylglycerol kinase-like"/>
    <property type="match status" value="1"/>
</dbReference>
<dbReference type="EC" id="2.7.1.-" evidence="10"/>
<comment type="similarity">
    <text evidence="2">Belongs to the diacylglycerol/lipid kinase family.</text>
</comment>